<evidence type="ECO:0000256" key="1">
    <source>
        <dbReference type="SAM" id="Phobius"/>
    </source>
</evidence>
<dbReference type="PANTHER" id="PTHR34575:SF1">
    <property type="entry name" value="PROTEIN PAM68, CHLOROPLASTIC"/>
    <property type="match status" value="1"/>
</dbReference>
<dbReference type="InterPro" id="IPR021855">
    <property type="entry name" value="PAM68-like"/>
</dbReference>
<dbReference type="Proteomes" id="UP000000440">
    <property type="component" value="Chromosome"/>
</dbReference>
<reference evidence="2 3" key="1">
    <citation type="journal article" date="2002" name="DNA Res.">
        <title>Complete genome structure of the thermophilic cyanobacterium Thermosynechococcus elongatus BP-1.</title>
        <authorList>
            <person name="Nakamura Y."/>
            <person name="Kaneko T."/>
            <person name="Sato S."/>
            <person name="Ikeuchi M."/>
            <person name="Katoh H."/>
            <person name="Sasamoto S."/>
            <person name="Watanabe A."/>
            <person name="Iriguchi M."/>
            <person name="Kawashima K."/>
            <person name="Kimura T."/>
            <person name="Kishida Y."/>
            <person name="Kiyokawa C."/>
            <person name="Kohara M."/>
            <person name="Matsumoto M."/>
            <person name="Matsuno A."/>
            <person name="Nakazaki N."/>
            <person name="Shimpo S."/>
            <person name="Sugimoto M."/>
            <person name="Takeuchi C."/>
            <person name="Yamada M."/>
            <person name="Tabata S."/>
        </authorList>
    </citation>
    <scope>NUCLEOTIDE SEQUENCE [LARGE SCALE GENOMIC DNA]</scope>
    <source>
        <strain evidence="3">IAM M-273 / NIES-2133 / BP-1</strain>
    </source>
</reference>
<dbReference type="PANTHER" id="PTHR34575">
    <property type="entry name" value="PROTEIN PAM68, CHLOROPLASTIC"/>
    <property type="match status" value="1"/>
</dbReference>
<dbReference type="STRING" id="197221.gene:10747804"/>
<keyword evidence="1" id="KW-0812">Transmembrane</keyword>
<dbReference type="EMBL" id="BA000039">
    <property type="protein sequence ID" value="BAC08760.1"/>
    <property type="molecule type" value="Genomic_DNA"/>
</dbReference>
<evidence type="ECO:0000313" key="3">
    <source>
        <dbReference type="Proteomes" id="UP000000440"/>
    </source>
</evidence>
<evidence type="ECO:0000313" key="2">
    <source>
        <dbReference type="EMBL" id="BAC08760.1"/>
    </source>
</evidence>
<dbReference type="Pfam" id="PF11947">
    <property type="entry name" value="DUF3464"/>
    <property type="match status" value="1"/>
</dbReference>
<keyword evidence="1" id="KW-1133">Transmembrane helix</keyword>
<proteinExistence type="predicted"/>
<protein>
    <submittedName>
        <fullName evidence="2">Tlr1208 protein</fullName>
    </submittedName>
</protein>
<dbReference type="AlphaFoldDB" id="Q8DJL4"/>
<keyword evidence="3" id="KW-1185">Reference proteome</keyword>
<accession>Q8DJL4</accession>
<name>Q8DJL4_THEVB</name>
<dbReference type="eggNOG" id="ENOG50314X7">
    <property type="taxonomic scope" value="Bacteria"/>
</dbReference>
<keyword evidence="1" id="KW-0472">Membrane</keyword>
<dbReference type="EnsemblBacteria" id="BAC08760">
    <property type="protein sequence ID" value="BAC08760"/>
    <property type="gene ID" value="BAC08760"/>
</dbReference>
<organism evidence="2 3">
    <name type="scientific">Thermosynechococcus vestitus (strain NIES-2133 / IAM M-273 / BP-1)</name>
    <dbReference type="NCBI Taxonomy" id="197221"/>
    <lineage>
        <taxon>Bacteria</taxon>
        <taxon>Bacillati</taxon>
        <taxon>Cyanobacteriota</taxon>
        <taxon>Cyanophyceae</taxon>
        <taxon>Acaryochloridales</taxon>
        <taxon>Thermosynechococcaceae</taxon>
        <taxon>Thermosynechococcus</taxon>
    </lineage>
</organism>
<sequence length="100" mass="11242">MVARMAIFCGTPTLLGLMTFPLSYFIVHEGWFKLPNVVVVIVSLGLFGLGALGLSYGILSASWDEHEQGSWLGWREFRTNFGRVVESWQAYQAQRSQNAE</sequence>
<gene>
    <name evidence="2" type="ordered locus">tlr1208</name>
</gene>
<dbReference type="PATRIC" id="fig|197221.4.peg.1272"/>
<dbReference type="KEGG" id="tel:tlr1208"/>
<feature type="transmembrane region" description="Helical" evidence="1">
    <location>
        <begin position="37"/>
        <end position="59"/>
    </location>
</feature>